<dbReference type="EMBL" id="CP004387">
    <property type="protein sequence ID" value="AJD49613.1"/>
    <property type="molecule type" value="Genomic_DNA"/>
</dbReference>
<dbReference type="STRING" id="391936.S7S_16005"/>
<protein>
    <submittedName>
        <fullName evidence="6">Glutathione-dependent formaldehyde-activating protein</fullName>
    </submittedName>
</protein>
<keyword evidence="4" id="KW-0456">Lyase</keyword>
<sequence length="138" mass="15586">MSDIQYPVQGACQCGGVTYELLAPPMKVMACHCRECQKLSTSPFSVTAVVRREDIVFHGEMKYWERLSDSGNTNGAWFCPTCGNRLYHINPAQPEIIKLKPGTLSDTRMLAPQAHVWVSEKQDWFVIPDGVPQFDRQP</sequence>
<gene>
    <name evidence="6" type="ORF">S7S_16005</name>
</gene>
<dbReference type="GO" id="GO:0046872">
    <property type="term" value="F:metal ion binding"/>
    <property type="evidence" value="ECO:0007669"/>
    <property type="project" value="UniProtKB-KW"/>
</dbReference>
<reference evidence="6 7" key="1">
    <citation type="journal article" date="2012" name="J. Bacteriol.">
        <title>Genome sequence of an alkane-degrading bacterium, Alcanivorax pacificus type strain W11-5, isolated from deep sea sediment.</title>
        <authorList>
            <person name="Lai Q."/>
            <person name="Shao Z."/>
        </authorList>
    </citation>
    <scope>NUCLEOTIDE SEQUENCE [LARGE SCALE GENOMIC DNA]</scope>
    <source>
        <strain evidence="6 7">W11-5</strain>
    </source>
</reference>
<evidence type="ECO:0000313" key="6">
    <source>
        <dbReference type="EMBL" id="AJD49613.1"/>
    </source>
</evidence>
<dbReference type="AlphaFoldDB" id="A0A0B4XT03"/>
<dbReference type="Gene3D" id="3.90.1590.10">
    <property type="entry name" value="glutathione-dependent formaldehyde- activating enzyme (gfa)"/>
    <property type="match status" value="1"/>
</dbReference>
<dbReference type="InterPro" id="IPR011057">
    <property type="entry name" value="Mss4-like_sf"/>
</dbReference>
<dbReference type="OrthoDB" id="9786619at2"/>
<organism evidence="6 7">
    <name type="scientific">Isoalcanivorax pacificus W11-5</name>
    <dbReference type="NCBI Taxonomy" id="391936"/>
    <lineage>
        <taxon>Bacteria</taxon>
        <taxon>Pseudomonadati</taxon>
        <taxon>Pseudomonadota</taxon>
        <taxon>Gammaproteobacteria</taxon>
        <taxon>Oceanospirillales</taxon>
        <taxon>Alcanivoracaceae</taxon>
        <taxon>Isoalcanivorax</taxon>
    </lineage>
</organism>
<accession>A0A0B4XT03</accession>
<dbReference type="SUPFAM" id="SSF51316">
    <property type="entry name" value="Mss4-like"/>
    <property type="match status" value="1"/>
</dbReference>
<evidence type="ECO:0000256" key="3">
    <source>
        <dbReference type="ARBA" id="ARBA00022833"/>
    </source>
</evidence>
<comment type="similarity">
    <text evidence="1">Belongs to the Gfa family.</text>
</comment>
<dbReference type="HOGENOM" id="CLU_055491_6_2_6"/>
<dbReference type="InterPro" id="IPR006913">
    <property type="entry name" value="CENP-V/GFA"/>
</dbReference>
<name>A0A0B4XT03_9GAMM</name>
<dbReference type="RefSeq" id="WP_008733323.1">
    <property type="nucleotide sequence ID" value="NZ_CP004387.1"/>
</dbReference>
<evidence type="ECO:0000256" key="2">
    <source>
        <dbReference type="ARBA" id="ARBA00022723"/>
    </source>
</evidence>
<feature type="domain" description="CENP-V/GFA" evidence="5">
    <location>
        <begin position="8"/>
        <end position="135"/>
    </location>
</feature>
<evidence type="ECO:0000313" key="7">
    <source>
        <dbReference type="Proteomes" id="UP000006764"/>
    </source>
</evidence>
<evidence type="ECO:0000256" key="1">
    <source>
        <dbReference type="ARBA" id="ARBA00005495"/>
    </source>
</evidence>
<evidence type="ECO:0000256" key="4">
    <source>
        <dbReference type="ARBA" id="ARBA00023239"/>
    </source>
</evidence>
<dbReference type="Pfam" id="PF04828">
    <property type="entry name" value="GFA"/>
    <property type="match status" value="1"/>
</dbReference>
<dbReference type="PANTHER" id="PTHR33337:SF40">
    <property type="entry name" value="CENP-V_GFA DOMAIN-CONTAINING PROTEIN-RELATED"/>
    <property type="match status" value="1"/>
</dbReference>
<keyword evidence="3" id="KW-0862">Zinc</keyword>
<dbReference type="GO" id="GO:0016846">
    <property type="term" value="F:carbon-sulfur lyase activity"/>
    <property type="evidence" value="ECO:0007669"/>
    <property type="project" value="InterPro"/>
</dbReference>
<keyword evidence="7" id="KW-1185">Reference proteome</keyword>
<dbReference type="Proteomes" id="UP000006764">
    <property type="component" value="Chromosome"/>
</dbReference>
<dbReference type="PROSITE" id="PS51891">
    <property type="entry name" value="CENP_V_GFA"/>
    <property type="match status" value="1"/>
</dbReference>
<dbReference type="PANTHER" id="PTHR33337">
    <property type="entry name" value="GFA DOMAIN-CONTAINING PROTEIN"/>
    <property type="match status" value="1"/>
</dbReference>
<evidence type="ECO:0000259" key="5">
    <source>
        <dbReference type="PROSITE" id="PS51891"/>
    </source>
</evidence>
<keyword evidence="2" id="KW-0479">Metal-binding</keyword>
<dbReference type="KEGG" id="apac:S7S_16005"/>
<proteinExistence type="inferred from homology"/>